<evidence type="ECO:0000256" key="1">
    <source>
        <dbReference type="SAM" id="MobiDB-lite"/>
    </source>
</evidence>
<evidence type="ECO:0000313" key="2">
    <source>
        <dbReference type="EMBL" id="CAL1393075.1"/>
    </source>
</evidence>
<protein>
    <submittedName>
        <fullName evidence="2">Uncharacterized protein</fullName>
    </submittedName>
</protein>
<dbReference type="AlphaFoldDB" id="A0AAV2F4D4"/>
<feature type="region of interest" description="Disordered" evidence="1">
    <location>
        <begin position="15"/>
        <end position="44"/>
    </location>
</feature>
<evidence type="ECO:0000313" key="3">
    <source>
        <dbReference type="Proteomes" id="UP001497516"/>
    </source>
</evidence>
<dbReference type="Proteomes" id="UP001497516">
    <property type="component" value="Chromosome 6"/>
</dbReference>
<gene>
    <name evidence="2" type="ORF">LTRI10_LOCUS33677</name>
</gene>
<organism evidence="2 3">
    <name type="scientific">Linum trigynum</name>
    <dbReference type="NCBI Taxonomy" id="586398"/>
    <lineage>
        <taxon>Eukaryota</taxon>
        <taxon>Viridiplantae</taxon>
        <taxon>Streptophyta</taxon>
        <taxon>Embryophyta</taxon>
        <taxon>Tracheophyta</taxon>
        <taxon>Spermatophyta</taxon>
        <taxon>Magnoliopsida</taxon>
        <taxon>eudicotyledons</taxon>
        <taxon>Gunneridae</taxon>
        <taxon>Pentapetalae</taxon>
        <taxon>rosids</taxon>
        <taxon>fabids</taxon>
        <taxon>Malpighiales</taxon>
        <taxon>Linaceae</taxon>
        <taxon>Linum</taxon>
    </lineage>
</organism>
<feature type="compositionally biased region" description="Polar residues" evidence="1">
    <location>
        <begin position="15"/>
        <end position="26"/>
    </location>
</feature>
<sequence>MDCFASVTLDKSSCSAEEGMNGSTGSFVVGRSIGGEGRERRGEEVNCGEGKIRLSGVGGESKMSGVRGGC</sequence>
<reference evidence="2 3" key="1">
    <citation type="submission" date="2024-04" db="EMBL/GenBank/DDBJ databases">
        <authorList>
            <person name="Fracassetti M."/>
        </authorList>
    </citation>
    <scope>NUCLEOTIDE SEQUENCE [LARGE SCALE GENOMIC DNA]</scope>
</reference>
<keyword evidence="3" id="KW-1185">Reference proteome</keyword>
<name>A0AAV2F4D4_9ROSI</name>
<proteinExistence type="predicted"/>
<accession>A0AAV2F4D4</accession>
<dbReference type="EMBL" id="OZ034819">
    <property type="protein sequence ID" value="CAL1393075.1"/>
    <property type="molecule type" value="Genomic_DNA"/>
</dbReference>